<sequence>MENRPQGTERVADDQVASDPDDRLSLSSQRLRDLLPLGAPPPFLQHAVLLEPQITGYTFATGRAVPAEPCLASLYRKVHARYQEKKGLLDQIDIPFRATHVGITLSANVEACILFALADRIQAVYSAGNYVYPRNPAPAKEILVSEALYKAWVQPAQAERTRVLNDT</sequence>
<protein>
    <submittedName>
        <fullName evidence="2">Uncharacterized protein</fullName>
    </submittedName>
</protein>
<proteinExistence type="predicted"/>
<dbReference type="Proteomes" id="UP000076798">
    <property type="component" value="Unassembled WGS sequence"/>
</dbReference>
<evidence type="ECO:0000256" key="1">
    <source>
        <dbReference type="SAM" id="MobiDB-lite"/>
    </source>
</evidence>
<name>A0A165WE88_9AGAM</name>
<gene>
    <name evidence="2" type="ORF">SISSUDRAFT_1038736</name>
</gene>
<organism evidence="2 3">
    <name type="scientific">Sistotremastrum suecicum HHB10207 ss-3</name>
    <dbReference type="NCBI Taxonomy" id="1314776"/>
    <lineage>
        <taxon>Eukaryota</taxon>
        <taxon>Fungi</taxon>
        <taxon>Dikarya</taxon>
        <taxon>Basidiomycota</taxon>
        <taxon>Agaricomycotina</taxon>
        <taxon>Agaricomycetes</taxon>
        <taxon>Sistotremastrales</taxon>
        <taxon>Sistotremastraceae</taxon>
        <taxon>Sistotremastrum</taxon>
    </lineage>
</organism>
<reference evidence="2 3" key="1">
    <citation type="journal article" date="2016" name="Mol. Biol. Evol.">
        <title>Comparative Genomics of Early-Diverging Mushroom-Forming Fungi Provides Insights into the Origins of Lignocellulose Decay Capabilities.</title>
        <authorList>
            <person name="Nagy L.G."/>
            <person name="Riley R."/>
            <person name="Tritt A."/>
            <person name="Adam C."/>
            <person name="Daum C."/>
            <person name="Floudas D."/>
            <person name="Sun H."/>
            <person name="Yadav J.S."/>
            <person name="Pangilinan J."/>
            <person name="Larsson K.H."/>
            <person name="Matsuura K."/>
            <person name="Barry K."/>
            <person name="Labutti K."/>
            <person name="Kuo R."/>
            <person name="Ohm R.A."/>
            <person name="Bhattacharya S.S."/>
            <person name="Shirouzu T."/>
            <person name="Yoshinaga Y."/>
            <person name="Martin F.M."/>
            <person name="Grigoriev I.V."/>
            <person name="Hibbett D.S."/>
        </authorList>
    </citation>
    <scope>NUCLEOTIDE SEQUENCE [LARGE SCALE GENOMIC DNA]</scope>
    <source>
        <strain evidence="2 3">HHB10207 ss-3</strain>
    </source>
</reference>
<evidence type="ECO:0000313" key="2">
    <source>
        <dbReference type="EMBL" id="KZT31047.1"/>
    </source>
</evidence>
<dbReference type="AlphaFoldDB" id="A0A165WE88"/>
<dbReference type="EMBL" id="KV428940">
    <property type="protein sequence ID" value="KZT31047.1"/>
    <property type="molecule type" value="Genomic_DNA"/>
</dbReference>
<feature type="region of interest" description="Disordered" evidence="1">
    <location>
        <begin position="1"/>
        <end position="23"/>
    </location>
</feature>
<keyword evidence="3" id="KW-1185">Reference proteome</keyword>
<evidence type="ECO:0000313" key="3">
    <source>
        <dbReference type="Proteomes" id="UP000076798"/>
    </source>
</evidence>
<accession>A0A165WE88</accession>
<feature type="non-terminal residue" evidence="2">
    <location>
        <position position="167"/>
    </location>
</feature>